<dbReference type="GO" id="GO:0008168">
    <property type="term" value="F:methyltransferase activity"/>
    <property type="evidence" value="ECO:0007669"/>
    <property type="project" value="UniProtKB-KW"/>
</dbReference>
<dbReference type="SUPFAM" id="SSF53335">
    <property type="entry name" value="S-adenosyl-L-methionine-dependent methyltransferases"/>
    <property type="match status" value="1"/>
</dbReference>
<proteinExistence type="predicted"/>
<dbReference type="GO" id="GO:0032259">
    <property type="term" value="P:methylation"/>
    <property type="evidence" value="ECO:0007669"/>
    <property type="project" value="UniProtKB-KW"/>
</dbReference>
<dbReference type="Pfam" id="PF13649">
    <property type="entry name" value="Methyltransf_25"/>
    <property type="match status" value="1"/>
</dbReference>
<dbReference type="RefSeq" id="WP_345033790.1">
    <property type="nucleotide sequence ID" value="NZ_BAABED010000001.1"/>
</dbReference>
<evidence type="ECO:0000259" key="1">
    <source>
        <dbReference type="Pfam" id="PF13649"/>
    </source>
</evidence>
<gene>
    <name evidence="2" type="primary">mpaM</name>
    <name evidence="2" type="ORF">ACFFPI_04450</name>
</gene>
<keyword evidence="2" id="KW-0489">Methyltransferase</keyword>
<accession>A0ABV5ULK0</accession>
<evidence type="ECO:0000313" key="3">
    <source>
        <dbReference type="Proteomes" id="UP001589536"/>
    </source>
</evidence>
<dbReference type="InterPro" id="IPR049690">
    <property type="entry name" value="Daptide_MTase"/>
</dbReference>
<dbReference type="NCBIfam" id="NF041820">
    <property type="entry name" value="daptide_MTase"/>
    <property type="match status" value="1"/>
</dbReference>
<organism evidence="2 3">
    <name type="scientific">Arthrobacter methylotrophus</name>
    <dbReference type="NCBI Taxonomy" id="121291"/>
    <lineage>
        <taxon>Bacteria</taxon>
        <taxon>Bacillati</taxon>
        <taxon>Actinomycetota</taxon>
        <taxon>Actinomycetes</taxon>
        <taxon>Micrococcales</taxon>
        <taxon>Micrococcaceae</taxon>
        <taxon>Arthrobacter</taxon>
    </lineage>
</organism>
<name>A0ABV5ULK0_9MICC</name>
<dbReference type="Proteomes" id="UP001589536">
    <property type="component" value="Unassembled WGS sequence"/>
</dbReference>
<sequence>MRNASNETADDILRAIGHGDPPEDLYGIEGSRLYDKITAADLSELPEILGAARKTTGPILELAAGSGRITRALLALGRPLTAVDSSPEMLQMLRERAATRSFNPQGVAVDVIEADMSRLHVDDKFGCIVLGASSVTLLSPEQRRELFRRVRDRLSPDGRFVLTVLDAEQSGQQPHDQGGTKAGYSVLDANSILFTIERRDPGNGTRHVTMIKVDFDEGRTYRSSAYASEIAYVRNEVIEAELTAEGLHVRERRAVRIPSLVRSLNGVEMWVCGT</sequence>
<dbReference type="EMBL" id="JBHMBH010000009">
    <property type="protein sequence ID" value="MFB9713402.1"/>
    <property type="molecule type" value="Genomic_DNA"/>
</dbReference>
<dbReference type="Gene3D" id="3.40.50.150">
    <property type="entry name" value="Vaccinia Virus protein VP39"/>
    <property type="match status" value="1"/>
</dbReference>
<keyword evidence="3" id="KW-1185">Reference proteome</keyword>
<dbReference type="CDD" id="cd02440">
    <property type="entry name" value="AdoMet_MTases"/>
    <property type="match status" value="1"/>
</dbReference>
<protein>
    <submittedName>
        <fullName evidence="2">Daptide-type RiPP biosynthesis methyltransferase</fullName>
    </submittedName>
</protein>
<comment type="caution">
    <text evidence="2">The sequence shown here is derived from an EMBL/GenBank/DDBJ whole genome shotgun (WGS) entry which is preliminary data.</text>
</comment>
<dbReference type="InterPro" id="IPR041698">
    <property type="entry name" value="Methyltransf_25"/>
</dbReference>
<evidence type="ECO:0000313" key="2">
    <source>
        <dbReference type="EMBL" id="MFB9713402.1"/>
    </source>
</evidence>
<feature type="domain" description="Methyltransferase" evidence="1">
    <location>
        <begin position="59"/>
        <end position="158"/>
    </location>
</feature>
<reference evidence="2 3" key="1">
    <citation type="submission" date="2024-09" db="EMBL/GenBank/DDBJ databases">
        <authorList>
            <person name="Sun Q."/>
            <person name="Mori K."/>
        </authorList>
    </citation>
    <scope>NUCLEOTIDE SEQUENCE [LARGE SCALE GENOMIC DNA]</scope>
    <source>
        <strain evidence="2 3">JCM 13519</strain>
    </source>
</reference>
<keyword evidence="2" id="KW-0808">Transferase</keyword>
<dbReference type="InterPro" id="IPR029063">
    <property type="entry name" value="SAM-dependent_MTases_sf"/>
</dbReference>